<dbReference type="Gene3D" id="3.30.300.30">
    <property type="match status" value="1"/>
</dbReference>
<evidence type="ECO:0000256" key="1">
    <source>
        <dbReference type="ARBA" id="ARBA00006432"/>
    </source>
</evidence>
<keyword evidence="4" id="KW-0547">Nucleotide-binding</keyword>
<dbReference type="GO" id="GO:0043955">
    <property type="term" value="F:3-hydroxypropionyl-CoA synthetase activity"/>
    <property type="evidence" value="ECO:0007669"/>
    <property type="project" value="UniProtKB-ARBA"/>
</dbReference>
<protein>
    <recommendedName>
        <fullName evidence="2 6">Acetate--CoA ligase</fullName>
        <ecNumber evidence="2 6">6.2.1.1</ecNumber>
    </recommendedName>
</protein>
<evidence type="ECO:0000256" key="5">
    <source>
        <dbReference type="ARBA" id="ARBA00022840"/>
    </source>
</evidence>
<dbReference type="EC" id="6.2.1.1" evidence="2 6"/>
<organism evidence="10 11">
    <name type="scientific">Halocalculus aciditolerans</name>
    <dbReference type="NCBI Taxonomy" id="1383812"/>
    <lineage>
        <taxon>Archaea</taxon>
        <taxon>Methanobacteriati</taxon>
        <taxon>Methanobacteriota</taxon>
        <taxon>Stenosarchaea group</taxon>
        <taxon>Halobacteria</taxon>
        <taxon>Halobacteriales</taxon>
        <taxon>Halobacteriaceae</taxon>
        <taxon>Halocalculus</taxon>
    </lineage>
</organism>
<evidence type="ECO:0000313" key="11">
    <source>
        <dbReference type="Proteomes" id="UP000607197"/>
    </source>
</evidence>
<dbReference type="GO" id="GO:0016208">
    <property type="term" value="F:AMP binding"/>
    <property type="evidence" value="ECO:0007669"/>
    <property type="project" value="InterPro"/>
</dbReference>
<dbReference type="Gene3D" id="3.40.50.12780">
    <property type="entry name" value="N-terminal domain of ligase-like"/>
    <property type="match status" value="1"/>
</dbReference>
<dbReference type="InterPro" id="IPR032387">
    <property type="entry name" value="ACAS_N"/>
</dbReference>
<dbReference type="Pfam" id="PF13193">
    <property type="entry name" value="AMP-binding_C"/>
    <property type="match status" value="1"/>
</dbReference>
<dbReference type="SUPFAM" id="SSF56801">
    <property type="entry name" value="Acetyl-CoA synthetase-like"/>
    <property type="match status" value="1"/>
</dbReference>
<dbReference type="NCBIfam" id="NF001208">
    <property type="entry name" value="PRK00174.1"/>
    <property type="match status" value="1"/>
</dbReference>
<dbReference type="InterPro" id="IPR025110">
    <property type="entry name" value="AMP-bd_C"/>
</dbReference>
<dbReference type="PANTHER" id="PTHR24095:SF14">
    <property type="entry name" value="ACETYL-COENZYME A SYNTHETASE 1"/>
    <property type="match status" value="1"/>
</dbReference>
<dbReference type="Pfam" id="PF00501">
    <property type="entry name" value="AMP-binding"/>
    <property type="match status" value="1"/>
</dbReference>
<dbReference type="InterPro" id="IPR020845">
    <property type="entry name" value="AMP-binding_CS"/>
</dbReference>
<gene>
    <name evidence="10" type="ORF">GCM10009039_19470</name>
</gene>
<keyword evidence="3" id="KW-0436">Ligase</keyword>
<dbReference type="FunFam" id="3.40.50.12780:FF:000001">
    <property type="entry name" value="Acetyl-coenzyme A synthetase"/>
    <property type="match status" value="1"/>
</dbReference>
<dbReference type="InterPro" id="IPR045851">
    <property type="entry name" value="AMP-bd_C_sf"/>
</dbReference>
<dbReference type="AlphaFoldDB" id="A0A830FJ69"/>
<evidence type="ECO:0000259" key="9">
    <source>
        <dbReference type="Pfam" id="PF16177"/>
    </source>
</evidence>
<keyword evidence="11" id="KW-1185">Reference proteome</keyword>
<dbReference type="PROSITE" id="PS00455">
    <property type="entry name" value="AMP_BINDING"/>
    <property type="match status" value="1"/>
</dbReference>
<keyword evidence="5" id="KW-0067">ATP-binding</keyword>
<dbReference type="EMBL" id="BMPG01000002">
    <property type="protein sequence ID" value="GGL61391.1"/>
    <property type="molecule type" value="Genomic_DNA"/>
</dbReference>
<dbReference type="InterPro" id="IPR000873">
    <property type="entry name" value="AMP-dep_synth/lig_dom"/>
</dbReference>
<dbReference type="RefSeq" id="WP_188978392.1">
    <property type="nucleotide sequence ID" value="NZ_BMPG01000002.1"/>
</dbReference>
<feature type="domain" description="Acetyl-coenzyme A synthetase N-terminal" evidence="9">
    <location>
        <begin position="34"/>
        <end position="86"/>
    </location>
</feature>
<evidence type="ECO:0000259" key="8">
    <source>
        <dbReference type="Pfam" id="PF13193"/>
    </source>
</evidence>
<dbReference type="Proteomes" id="UP000607197">
    <property type="component" value="Unassembled WGS sequence"/>
</dbReference>
<dbReference type="InterPro" id="IPR042099">
    <property type="entry name" value="ANL_N_sf"/>
</dbReference>
<feature type="domain" description="AMP-dependent synthetase/ligase" evidence="7">
    <location>
        <begin position="93"/>
        <end position="477"/>
    </location>
</feature>
<dbReference type="PANTHER" id="PTHR24095">
    <property type="entry name" value="ACETYL-COENZYME A SYNTHETASE"/>
    <property type="match status" value="1"/>
</dbReference>
<evidence type="ECO:0000256" key="3">
    <source>
        <dbReference type="ARBA" id="ARBA00022598"/>
    </source>
</evidence>
<reference evidence="10" key="1">
    <citation type="journal article" date="2014" name="Int. J. Syst. Evol. Microbiol.">
        <title>Complete genome sequence of Corynebacterium casei LMG S-19264T (=DSM 44701T), isolated from a smear-ripened cheese.</title>
        <authorList>
            <consortium name="US DOE Joint Genome Institute (JGI-PGF)"/>
            <person name="Walter F."/>
            <person name="Albersmeier A."/>
            <person name="Kalinowski J."/>
            <person name="Ruckert C."/>
        </authorList>
    </citation>
    <scope>NUCLEOTIDE SEQUENCE</scope>
    <source>
        <strain evidence="10">JCM 19596</strain>
    </source>
</reference>
<evidence type="ECO:0000256" key="6">
    <source>
        <dbReference type="NCBIfam" id="TIGR02188"/>
    </source>
</evidence>
<dbReference type="GO" id="GO:0005524">
    <property type="term" value="F:ATP binding"/>
    <property type="evidence" value="ECO:0007669"/>
    <property type="project" value="UniProtKB-KW"/>
</dbReference>
<evidence type="ECO:0000259" key="7">
    <source>
        <dbReference type="Pfam" id="PF00501"/>
    </source>
</evidence>
<dbReference type="Pfam" id="PF16177">
    <property type="entry name" value="ACAS_N"/>
    <property type="match status" value="1"/>
</dbReference>
<reference evidence="10" key="2">
    <citation type="submission" date="2020-09" db="EMBL/GenBank/DDBJ databases">
        <authorList>
            <person name="Sun Q."/>
            <person name="Ohkuma M."/>
        </authorList>
    </citation>
    <scope>NUCLEOTIDE SEQUENCE</scope>
    <source>
        <strain evidence="10">JCM 19596</strain>
    </source>
</reference>
<dbReference type="OrthoDB" id="371752at2157"/>
<dbReference type="NCBIfam" id="TIGR02188">
    <property type="entry name" value="Ac_CoA_lig_AcsA"/>
    <property type="match status" value="1"/>
</dbReference>
<evidence type="ECO:0000256" key="4">
    <source>
        <dbReference type="ARBA" id="ARBA00022741"/>
    </source>
</evidence>
<dbReference type="GO" id="GO:0043427">
    <property type="term" value="P:carbon fixation by 3-hydroxypropionate cycle"/>
    <property type="evidence" value="ECO:0007669"/>
    <property type="project" value="UniProtKB-ARBA"/>
</dbReference>
<evidence type="ECO:0000313" key="10">
    <source>
        <dbReference type="EMBL" id="GGL61391.1"/>
    </source>
</evidence>
<dbReference type="InterPro" id="IPR011904">
    <property type="entry name" value="Ac_CoA_lig"/>
</dbReference>
<dbReference type="GO" id="GO:0003987">
    <property type="term" value="F:acetate-CoA ligase activity"/>
    <property type="evidence" value="ECO:0007669"/>
    <property type="project" value="UniProtKB-UniRule"/>
</dbReference>
<sequence length="661" mass="74361">MSGDDVELEARLEDRDVFEPPAEFVEQANAGDPEIYEEFEENWPECWENAADLLDWDSGYDEVLDDSNPPFYEWFTDGKLNAAYNCIDRHVEAGEKNRVAIKWEGEHGDTRTYTYQDLYREVNEFAATLRDLGVEEDDVVTLYMPMVPELPIAMLACARIGAPHSVVFAGFSADALATRMNAADSEFLVTANGYYRRGDALDHLEKTNEGLDGVDHGVEATVVVDRLGDDDFGHDLTASQHDWDELMAEHRGERVDPVSRDAEDMLFLMYTSGTTGQPKGVKHTTAGYLSWSAWTSQNVLDLKREDTYWCSADIGWITGHSYIVYGPLALGTTTVMYEGTPDFPDRDRLWEIVEKYSVDVFYTAPTAIRSFMKWGERFPNEHDLSSLRLLGTVGEPINPRAWKWYYKHIGNESTPIVDTWWQTETGGHMITTLPGVKDMKPGSAGPPLPGLDVRIVDTNGDEVEPGRAGYLTVNKPWPGMLRTLYQNDERFIDEYWAEYSDTDSDDPDDWVYFPEDGAKIDEDGYITVLGRVDDVINVSGHRLGTMEIESAIVGVEGVAEAAVVGGDHDIKGEAVYAYVITEDGYEGDEEMRQRIVDGVEDAIGPIARPEDVIFTPELPKTRSGKIMRRLLEDIANEAELGDTSTLRNPEIVEEIRQKVQR</sequence>
<name>A0A830FJ69_9EURY</name>
<proteinExistence type="inferred from homology"/>
<comment type="caution">
    <text evidence="10">The sequence shown here is derived from an EMBL/GenBank/DDBJ whole genome shotgun (WGS) entry which is preliminary data.</text>
</comment>
<comment type="similarity">
    <text evidence="1">Belongs to the ATP-dependent AMP-binding enzyme family.</text>
</comment>
<evidence type="ECO:0000256" key="2">
    <source>
        <dbReference type="ARBA" id="ARBA00013275"/>
    </source>
</evidence>
<accession>A0A830FJ69</accession>
<dbReference type="GO" id="GO:0019427">
    <property type="term" value="P:acetyl-CoA biosynthetic process from acetate"/>
    <property type="evidence" value="ECO:0007669"/>
    <property type="project" value="UniProtKB-UniRule"/>
</dbReference>
<feature type="domain" description="AMP-binding enzyme C-terminal" evidence="8">
    <location>
        <begin position="547"/>
        <end position="625"/>
    </location>
</feature>